<dbReference type="EMBL" id="LT629973">
    <property type="protein sequence ID" value="SEH92949.1"/>
    <property type="molecule type" value="Genomic_DNA"/>
</dbReference>
<dbReference type="Pfam" id="PF07332">
    <property type="entry name" value="Phage_holin_3_6"/>
    <property type="match status" value="1"/>
</dbReference>
<sequence>MFSFFRRSSEESAPPKPGWKARAGFIARAAVVHVGALSSLFVLELGEYARQARKCAVLAVVAAFLLVVGYVSFCVCAVLWLGPEIGYVPCLALLGGAHLVAGLVVLGCAVRQKPGPLLRDTCEELKTDYECLRMMIEENRKS</sequence>
<feature type="transmembrane region" description="Helical" evidence="1">
    <location>
        <begin position="86"/>
        <end position="110"/>
    </location>
</feature>
<feature type="transmembrane region" description="Helical" evidence="1">
    <location>
        <begin position="25"/>
        <end position="43"/>
    </location>
</feature>
<reference evidence="3" key="1">
    <citation type="submission" date="2016-09" db="EMBL/GenBank/DDBJ databases">
        <authorList>
            <person name="Koehorst J."/>
        </authorList>
    </citation>
    <scope>NUCLEOTIDE SEQUENCE [LARGE SCALE GENOMIC DNA]</scope>
</reference>
<dbReference type="Proteomes" id="UP000176204">
    <property type="component" value="Chromosome I"/>
</dbReference>
<dbReference type="AlphaFoldDB" id="A0A1C7P8X8"/>
<proteinExistence type="predicted"/>
<keyword evidence="3" id="KW-1185">Reference proteome</keyword>
<dbReference type="KEGG" id="agl:PYTT_1801"/>
<keyword evidence="1" id="KW-0812">Transmembrane</keyword>
<accession>A0A1C7P8X8</accession>
<dbReference type="STRING" id="1679444.PYTT_1801"/>
<evidence type="ECO:0000313" key="3">
    <source>
        <dbReference type="Proteomes" id="UP000176204"/>
    </source>
</evidence>
<keyword evidence="1" id="KW-0472">Membrane</keyword>
<dbReference type="InterPro" id="IPR009937">
    <property type="entry name" value="Phage_holin_3_6"/>
</dbReference>
<organism evidence="2 3">
    <name type="scientific">Akkermansia glycaniphila</name>
    <dbReference type="NCBI Taxonomy" id="1679444"/>
    <lineage>
        <taxon>Bacteria</taxon>
        <taxon>Pseudomonadati</taxon>
        <taxon>Verrucomicrobiota</taxon>
        <taxon>Verrucomicrobiia</taxon>
        <taxon>Verrucomicrobiales</taxon>
        <taxon>Akkermansiaceae</taxon>
        <taxon>Akkermansia</taxon>
    </lineage>
</organism>
<name>A0A1C7P8X8_9BACT</name>
<keyword evidence="1" id="KW-1133">Transmembrane helix</keyword>
<protein>
    <submittedName>
        <fullName evidence="2">Putative actinobacterial holin-x holin superfamily iii</fullName>
    </submittedName>
</protein>
<feature type="transmembrane region" description="Helical" evidence="1">
    <location>
        <begin position="55"/>
        <end position="80"/>
    </location>
</feature>
<evidence type="ECO:0000313" key="2">
    <source>
        <dbReference type="EMBL" id="SEH92949.1"/>
    </source>
</evidence>
<dbReference type="RefSeq" id="WP_067777769.1">
    <property type="nucleotide sequence ID" value="NZ_LIGX01000041.1"/>
</dbReference>
<gene>
    <name evidence="2" type="ORF">PYTT_1801</name>
</gene>
<evidence type="ECO:0000256" key="1">
    <source>
        <dbReference type="SAM" id="Phobius"/>
    </source>
</evidence>